<dbReference type="SUPFAM" id="SSF53800">
    <property type="entry name" value="Chelatase"/>
    <property type="match status" value="1"/>
</dbReference>
<evidence type="ECO:0000313" key="2">
    <source>
        <dbReference type="EMBL" id="MCY6370726.1"/>
    </source>
</evidence>
<feature type="signal peptide" evidence="1">
    <location>
        <begin position="1"/>
        <end position="19"/>
    </location>
</feature>
<reference evidence="2" key="1">
    <citation type="submission" date="2022-12" db="EMBL/GenBank/DDBJ databases">
        <authorList>
            <person name="Wang J."/>
        </authorList>
    </citation>
    <scope>NUCLEOTIDE SEQUENCE</scope>
    <source>
        <strain evidence="2">HY-42-06</strain>
    </source>
</reference>
<evidence type="ECO:0000256" key="1">
    <source>
        <dbReference type="SAM" id="SignalP"/>
    </source>
</evidence>
<dbReference type="PANTHER" id="PTHR33542:SF3">
    <property type="entry name" value="SIROHYDROCHLORIN FERROCHELATASE, CHLOROPLASTIC"/>
    <property type="match status" value="1"/>
</dbReference>
<dbReference type="Gene3D" id="3.40.50.1400">
    <property type="match status" value="2"/>
</dbReference>
<comment type="caution">
    <text evidence="2">The sequence shown here is derived from an EMBL/GenBank/DDBJ whole genome shotgun (WGS) entry which is preliminary data.</text>
</comment>
<organism evidence="2 3">
    <name type="scientific">Clostridium ganghwense</name>
    <dbReference type="NCBI Taxonomy" id="312089"/>
    <lineage>
        <taxon>Bacteria</taxon>
        <taxon>Bacillati</taxon>
        <taxon>Bacillota</taxon>
        <taxon>Clostridia</taxon>
        <taxon>Eubacteriales</taxon>
        <taxon>Clostridiaceae</taxon>
        <taxon>Clostridium</taxon>
    </lineage>
</organism>
<sequence length="310" mass="34598">MKKGILIVMSILMSVVLFAACGNKVQTSKSEDSKATSAANNNKKAILVVSFGTSYADTRKVTLDAVEKNIAETFKDYEVKKAYTSSIIRKKLKERDGISVDSPEEALNKLKQEGFGEVIVQPLHIIPGIEYDEIKEMVEKFEKDKAFGKLVLGRPILYRTSDYKAAIDGLKGQLPKMNQQQAVVLMGHGTSHPANSSYALFDYMLKEEGLKNVYVGTVEGTPELDNVIRRLKEDNIKEVTLMPFMVVAGDHANNDMAGDEDDSWKILLKKEGFKVNTYLHGLGENKKIQSIYVQHVKDCIDGNPLMEEKE</sequence>
<dbReference type="CDD" id="cd03412">
    <property type="entry name" value="CbiK_N"/>
    <property type="match status" value="1"/>
</dbReference>
<name>A0ABT4CRL9_9CLOT</name>
<proteinExistence type="predicted"/>
<dbReference type="PANTHER" id="PTHR33542">
    <property type="entry name" value="SIROHYDROCHLORIN FERROCHELATASE, CHLOROPLASTIC"/>
    <property type="match status" value="1"/>
</dbReference>
<dbReference type="InterPro" id="IPR050963">
    <property type="entry name" value="Sirohydro_Cobaltochel/CbiX"/>
</dbReference>
<dbReference type="EMBL" id="JAPQES010000002">
    <property type="protein sequence ID" value="MCY6370726.1"/>
    <property type="molecule type" value="Genomic_DNA"/>
</dbReference>
<dbReference type="RefSeq" id="WP_268049552.1">
    <property type="nucleotide sequence ID" value="NZ_JAPQES010000002.1"/>
</dbReference>
<gene>
    <name evidence="2" type="ORF">OXH55_08790</name>
</gene>
<protein>
    <submittedName>
        <fullName evidence="2">Sirohydrochlorin cobaltochelatase</fullName>
    </submittedName>
</protein>
<accession>A0ABT4CRL9</accession>
<dbReference type="Pfam" id="PF06180">
    <property type="entry name" value="CbiK"/>
    <property type="match status" value="1"/>
</dbReference>
<keyword evidence="3" id="KW-1185">Reference proteome</keyword>
<dbReference type="PIRSF" id="PIRSF033579">
    <property type="entry name" value="Anaer_Co_chel"/>
    <property type="match status" value="1"/>
</dbReference>
<evidence type="ECO:0000313" key="3">
    <source>
        <dbReference type="Proteomes" id="UP001079657"/>
    </source>
</evidence>
<feature type="chain" id="PRO_5046429724" evidence="1">
    <location>
        <begin position="20"/>
        <end position="310"/>
    </location>
</feature>
<dbReference type="InterPro" id="IPR010388">
    <property type="entry name" value="Anaerobic_Co-chelatase"/>
</dbReference>
<keyword evidence="1" id="KW-0732">Signal</keyword>
<dbReference type="Proteomes" id="UP001079657">
    <property type="component" value="Unassembled WGS sequence"/>
</dbReference>
<dbReference type="PROSITE" id="PS51257">
    <property type="entry name" value="PROKAR_LIPOPROTEIN"/>
    <property type="match status" value="1"/>
</dbReference>
<dbReference type="CDD" id="cd03413">
    <property type="entry name" value="CbiK_C"/>
    <property type="match status" value="1"/>
</dbReference>